<protein>
    <submittedName>
        <fullName evidence="2">Uncharacterized protein</fullName>
    </submittedName>
</protein>
<feature type="region of interest" description="Disordered" evidence="1">
    <location>
        <begin position="141"/>
        <end position="163"/>
    </location>
</feature>
<dbReference type="AlphaFoldDB" id="A0A367X1W6"/>
<evidence type="ECO:0000256" key="1">
    <source>
        <dbReference type="SAM" id="MobiDB-lite"/>
    </source>
</evidence>
<dbReference type="Proteomes" id="UP000252517">
    <property type="component" value="Unassembled WGS sequence"/>
</dbReference>
<organism evidence="2 3">
    <name type="scientific">Thalassospira profundimaris</name>
    <dbReference type="NCBI Taxonomy" id="502049"/>
    <lineage>
        <taxon>Bacteria</taxon>
        <taxon>Pseudomonadati</taxon>
        <taxon>Pseudomonadota</taxon>
        <taxon>Alphaproteobacteria</taxon>
        <taxon>Rhodospirillales</taxon>
        <taxon>Thalassospiraceae</taxon>
        <taxon>Thalassospira</taxon>
    </lineage>
</organism>
<proteinExistence type="predicted"/>
<dbReference type="OrthoDB" id="7366342at2"/>
<evidence type="ECO:0000313" key="2">
    <source>
        <dbReference type="EMBL" id="RCK47010.1"/>
    </source>
</evidence>
<name>A0A367X1W6_9PROT</name>
<feature type="region of interest" description="Disordered" evidence="1">
    <location>
        <begin position="1"/>
        <end position="39"/>
    </location>
</feature>
<sequence>MRTVNDMHPARRQGEANYRGPHQPQLDISPGRRSGEPNHRAWKKFQVLNLVSGSDSLSSEALSQMTARLADVTGRMSAPPAAGDVTSFFGHNPPAALSAEQAAALMKALYEGLSSLQNVMEALPDLVKLLRLLAEREMSAPVVKGKKHHPNRRASDREKGSQPDCDWSIEDAVYIHNLCSETRRTGRSLSQATSRYLNRLRTEEDDILLPGDRFGRDID</sequence>
<evidence type="ECO:0000313" key="3">
    <source>
        <dbReference type="Proteomes" id="UP000252517"/>
    </source>
</evidence>
<gene>
    <name evidence="2" type="ORF">TH25_15935</name>
</gene>
<reference evidence="2 3" key="1">
    <citation type="submission" date="2014-07" db="EMBL/GenBank/DDBJ databases">
        <title>Draft genome sequence of Thalassospira profundimaris S25-3-2.</title>
        <authorList>
            <person name="Lai Q."/>
            <person name="Shao Z."/>
        </authorList>
    </citation>
    <scope>NUCLEOTIDE SEQUENCE [LARGE SCALE GENOMIC DNA]</scope>
    <source>
        <strain evidence="2 3">S25-3-2</strain>
    </source>
</reference>
<accession>A0A367X1W6</accession>
<dbReference type="EMBL" id="JPWH01000013">
    <property type="protein sequence ID" value="RCK47010.1"/>
    <property type="molecule type" value="Genomic_DNA"/>
</dbReference>
<comment type="caution">
    <text evidence="2">The sequence shown here is derived from an EMBL/GenBank/DDBJ whole genome shotgun (WGS) entry which is preliminary data.</text>
</comment>
<dbReference type="RefSeq" id="WP_114089244.1">
    <property type="nucleotide sequence ID" value="NZ_JPWH01000013.1"/>
</dbReference>